<keyword evidence="1" id="KW-0472">Membrane</keyword>
<dbReference type="AlphaFoldDB" id="A0A1F8DS30"/>
<dbReference type="EMBL" id="MGIR01000002">
    <property type="protein sequence ID" value="OGM91431.1"/>
    <property type="molecule type" value="Genomic_DNA"/>
</dbReference>
<feature type="transmembrane region" description="Helical" evidence="1">
    <location>
        <begin position="62"/>
        <end position="81"/>
    </location>
</feature>
<organism evidence="2 3">
    <name type="scientific">Candidatus Wolfebacteria bacterium RIFCSPLOWO2_01_FULL_45_19</name>
    <dbReference type="NCBI Taxonomy" id="1802557"/>
    <lineage>
        <taxon>Bacteria</taxon>
        <taxon>Candidatus Wolfeibacteriota</taxon>
    </lineage>
</organism>
<feature type="transmembrane region" description="Helical" evidence="1">
    <location>
        <begin position="93"/>
        <end position="114"/>
    </location>
</feature>
<reference evidence="2 3" key="1">
    <citation type="journal article" date="2016" name="Nat. Commun.">
        <title>Thousands of microbial genomes shed light on interconnected biogeochemical processes in an aquifer system.</title>
        <authorList>
            <person name="Anantharaman K."/>
            <person name="Brown C.T."/>
            <person name="Hug L.A."/>
            <person name="Sharon I."/>
            <person name="Castelle C.J."/>
            <person name="Probst A.J."/>
            <person name="Thomas B.C."/>
            <person name="Singh A."/>
            <person name="Wilkins M.J."/>
            <person name="Karaoz U."/>
            <person name="Brodie E.L."/>
            <person name="Williams K.H."/>
            <person name="Hubbard S.S."/>
            <person name="Banfield J.F."/>
        </authorList>
    </citation>
    <scope>NUCLEOTIDE SEQUENCE [LARGE SCALE GENOMIC DNA]</scope>
</reference>
<feature type="transmembrane region" description="Helical" evidence="1">
    <location>
        <begin position="37"/>
        <end position="55"/>
    </location>
</feature>
<evidence type="ECO:0000256" key="1">
    <source>
        <dbReference type="SAM" id="Phobius"/>
    </source>
</evidence>
<gene>
    <name evidence="2" type="ORF">A3A20_02550</name>
</gene>
<evidence type="ECO:0000313" key="3">
    <source>
        <dbReference type="Proteomes" id="UP000178946"/>
    </source>
</evidence>
<keyword evidence="1" id="KW-1133">Transmembrane helix</keyword>
<keyword evidence="1" id="KW-0812">Transmembrane</keyword>
<evidence type="ECO:0000313" key="2">
    <source>
        <dbReference type="EMBL" id="OGM91431.1"/>
    </source>
</evidence>
<proteinExistence type="predicted"/>
<sequence>MSNKFPLYILGFSILLNIVYASLWFTHYSSTVYLLPIFKYLILISIVFLVIFLTIKSQYRAINFTSLFINILGFIFGAYQISIRVSHGKITTFVSLVLVLVLSVLVVSALSYFYNKMKFHE</sequence>
<protein>
    <submittedName>
        <fullName evidence="2">Uncharacterized protein</fullName>
    </submittedName>
</protein>
<name>A0A1F8DS30_9BACT</name>
<comment type="caution">
    <text evidence="2">The sequence shown here is derived from an EMBL/GenBank/DDBJ whole genome shotgun (WGS) entry which is preliminary data.</text>
</comment>
<feature type="transmembrane region" description="Helical" evidence="1">
    <location>
        <begin position="7"/>
        <end position="25"/>
    </location>
</feature>
<accession>A0A1F8DS30</accession>
<dbReference type="Proteomes" id="UP000178946">
    <property type="component" value="Unassembled WGS sequence"/>
</dbReference>